<proteinExistence type="predicted"/>
<reference evidence="1 2" key="1">
    <citation type="submission" date="2024-09" db="EMBL/GenBank/DDBJ databases">
        <title>Chromosome-scale assembly of Riccia fluitans.</title>
        <authorList>
            <person name="Paukszto L."/>
            <person name="Sawicki J."/>
            <person name="Karawczyk K."/>
            <person name="Piernik-Szablinska J."/>
            <person name="Szczecinska M."/>
            <person name="Mazdziarz M."/>
        </authorList>
    </citation>
    <scope>NUCLEOTIDE SEQUENCE [LARGE SCALE GENOMIC DNA]</scope>
    <source>
        <strain evidence="1">Rf_01</strain>
        <tissue evidence="1">Aerial parts of the thallus</tissue>
    </source>
</reference>
<dbReference type="EMBL" id="JBHFFA010000004">
    <property type="protein sequence ID" value="KAL2632364.1"/>
    <property type="molecule type" value="Genomic_DNA"/>
</dbReference>
<name>A0ABD1YRM5_9MARC</name>
<gene>
    <name evidence="1" type="ORF">R1flu_017050</name>
</gene>
<keyword evidence="2" id="KW-1185">Reference proteome</keyword>
<sequence>MELEDEEKHRASKQQEDVQRIVELQQCVTELVREMEQYHINEGFLAKVEWEATQGDRLQEDLDRIKRQLKVREIDYCYSKRRKIARRPKLHA</sequence>
<evidence type="ECO:0000313" key="1">
    <source>
        <dbReference type="EMBL" id="KAL2632364.1"/>
    </source>
</evidence>
<comment type="caution">
    <text evidence="1">The sequence shown here is derived from an EMBL/GenBank/DDBJ whole genome shotgun (WGS) entry which is preliminary data.</text>
</comment>
<protein>
    <recommendedName>
        <fullName evidence="3">MADS-box protein</fullName>
    </recommendedName>
</protein>
<evidence type="ECO:0000313" key="2">
    <source>
        <dbReference type="Proteomes" id="UP001605036"/>
    </source>
</evidence>
<dbReference type="Proteomes" id="UP001605036">
    <property type="component" value="Unassembled WGS sequence"/>
</dbReference>
<organism evidence="1 2">
    <name type="scientific">Riccia fluitans</name>
    <dbReference type="NCBI Taxonomy" id="41844"/>
    <lineage>
        <taxon>Eukaryota</taxon>
        <taxon>Viridiplantae</taxon>
        <taxon>Streptophyta</taxon>
        <taxon>Embryophyta</taxon>
        <taxon>Marchantiophyta</taxon>
        <taxon>Marchantiopsida</taxon>
        <taxon>Marchantiidae</taxon>
        <taxon>Marchantiales</taxon>
        <taxon>Ricciaceae</taxon>
        <taxon>Riccia</taxon>
    </lineage>
</organism>
<evidence type="ECO:0008006" key="3">
    <source>
        <dbReference type="Google" id="ProtNLM"/>
    </source>
</evidence>
<dbReference type="AlphaFoldDB" id="A0ABD1YRM5"/>
<accession>A0ABD1YRM5</accession>